<keyword evidence="1" id="KW-0812">Transmembrane</keyword>
<feature type="non-terminal residue" evidence="2">
    <location>
        <position position="1"/>
    </location>
</feature>
<sequence>LYRYTIILLTKLHVIKKFYEDNGLKNEFDEKKYRTTFIIPNIIAIVLIIVFVILYIILIFMTWKNEYWDFISRTKIFIPNDKIKSSISSIYYDPYLVSVFGGNYIHYLSPISLKIIRKELKFSIFLIYGALIVQCLHFYFWLKLRSSFAPAFPISRFLGLIFIGLTFINMILCHRNFGKNHILLLKFNPNLNNLEYEYSNDLDDDDDDDEEEEEKDEKISEKLNRYWKFIKKTSILLVEYIKNVKFMN</sequence>
<proteinExistence type="predicted"/>
<protein>
    <submittedName>
        <fullName evidence="2">Uncharacterized protein</fullName>
    </submittedName>
</protein>
<name>U9U0C2_RHIID</name>
<keyword evidence="1" id="KW-1133">Transmembrane helix</keyword>
<organism evidence="2">
    <name type="scientific">Rhizophagus irregularis (strain DAOM 181602 / DAOM 197198 / MUCL 43194)</name>
    <name type="common">Arbuscular mycorrhizal fungus</name>
    <name type="synonym">Glomus intraradices</name>
    <dbReference type="NCBI Taxonomy" id="747089"/>
    <lineage>
        <taxon>Eukaryota</taxon>
        <taxon>Fungi</taxon>
        <taxon>Fungi incertae sedis</taxon>
        <taxon>Mucoromycota</taxon>
        <taxon>Glomeromycotina</taxon>
        <taxon>Glomeromycetes</taxon>
        <taxon>Glomerales</taxon>
        <taxon>Glomeraceae</taxon>
        <taxon>Rhizophagus</taxon>
    </lineage>
</organism>
<dbReference type="HOGENOM" id="CLU_098166_0_0_1"/>
<feature type="transmembrane region" description="Helical" evidence="1">
    <location>
        <begin position="38"/>
        <end position="63"/>
    </location>
</feature>
<accession>U9U0C2</accession>
<evidence type="ECO:0000313" key="2">
    <source>
        <dbReference type="EMBL" id="ESA09056.1"/>
    </source>
</evidence>
<gene>
    <name evidence="2" type="ORF">GLOINDRAFT_97995</name>
</gene>
<dbReference type="VEuPathDB" id="FungiDB:RhiirFUN_026257"/>
<dbReference type="EMBL" id="KI288522">
    <property type="protein sequence ID" value="ESA09056.1"/>
    <property type="molecule type" value="Genomic_DNA"/>
</dbReference>
<feature type="transmembrane region" description="Helical" evidence="1">
    <location>
        <begin position="122"/>
        <end position="142"/>
    </location>
</feature>
<keyword evidence="1" id="KW-0472">Membrane</keyword>
<reference evidence="2" key="1">
    <citation type="submission" date="2013-07" db="EMBL/GenBank/DDBJ databases">
        <title>The genome of an arbuscular mycorrhizal fungus provides insights into the evolution of the oldest plant symbiosis.</title>
        <authorList>
            <consortium name="DOE Joint Genome Institute"/>
            <person name="Tisserant E."/>
            <person name="Malbreil M."/>
            <person name="Kuo A."/>
            <person name="Kohler A."/>
            <person name="Symeonidi A."/>
            <person name="Balestrini R."/>
            <person name="Charron P."/>
            <person name="Duensing N."/>
            <person name="Frei-dit-Frey N."/>
            <person name="Gianinazzi-Pearson V."/>
            <person name="Gilbert B."/>
            <person name="Handa Y."/>
            <person name="Hijri M."/>
            <person name="Kaul R."/>
            <person name="Kawaguchi M."/>
            <person name="Krajinski F."/>
            <person name="Lammers P."/>
            <person name="Lapierre D."/>
            <person name="Masclaux F.G."/>
            <person name="Murat C."/>
            <person name="Morin E."/>
            <person name="Ndikumana S."/>
            <person name="Pagni M."/>
            <person name="Petitpierre D."/>
            <person name="Requena N."/>
            <person name="Rosikiewicz P."/>
            <person name="Riley R."/>
            <person name="Saito K."/>
            <person name="San Clemente H."/>
            <person name="Shapiro H."/>
            <person name="van Tuinen D."/>
            <person name="Becard G."/>
            <person name="Bonfante P."/>
            <person name="Paszkowski U."/>
            <person name="Shachar-Hill Y."/>
            <person name="Young J.P."/>
            <person name="Sanders I.R."/>
            <person name="Henrissat B."/>
            <person name="Rensing S.A."/>
            <person name="Grigoriev I.V."/>
            <person name="Corradi N."/>
            <person name="Roux C."/>
            <person name="Martin F."/>
        </authorList>
    </citation>
    <scope>NUCLEOTIDE SEQUENCE</scope>
    <source>
        <strain evidence="2">DAOM 197198</strain>
    </source>
</reference>
<evidence type="ECO:0000256" key="1">
    <source>
        <dbReference type="SAM" id="Phobius"/>
    </source>
</evidence>
<dbReference type="AlphaFoldDB" id="U9U0C2"/>
<feature type="transmembrane region" description="Helical" evidence="1">
    <location>
        <begin position="154"/>
        <end position="172"/>
    </location>
</feature>